<dbReference type="InterPro" id="IPR018300">
    <property type="entry name" value="Aminotrans_IV_CS"/>
</dbReference>
<evidence type="ECO:0000256" key="3">
    <source>
        <dbReference type="ARBA" id="ARBA00022898"/>
    </source>
</evidence>
<dbReference type="PANTHER" id="PTHR42743">
    <property type="entry name" value="AMINO-ACID AMINOTRANSFERASE"/>
    <property type="match status" value="1"/>
</dbReference>
<keyword evidence="3 5" id="KW-0663">Pyridoxal phosphate</keyword>
<dbReference type="InterPro" id="IPR001544">
    <property type="entry name" value="Aminotrans_IV"/>
</dbReference>
<evidence type="ECO:0000313" key="7">
    <source>
        <dbReference type="Proteomes" id="UP000184465"/>
    </source>
</evidence>
<evidence type="ECO:0000256" key="2">
    <source>
        <dbReference type="ARBA" id="ARBA00009320"/>
    </source>
</evidence>
<evidence type="ECO:0000313" key="6">
    <source>
        <dbReference type="EMBL" id="SHJ69959.1"/>
    </source>
</evidence>
<evidence type="ECO:0000256" key="4">
    <source>
        <dbReference type="RuleBase" id="RU004106"/>
    </source>
</evidence>
<dbReference type="SUPFAM" id="SSF56752">
    <property type="entry name" value="D-aminoacid aminotransferase-like PLP-dependent enzymes"/>
    <property type="match status" value="1"/>
</dbReference>
<keyword evidence="6" id="KW-0808">Transferase</keyword>
<gene>
    <name evidence="6" type="ORF">SAMN02745912_00771</name>
</gene>
<dbReference type="GO" id="GO:0046394">
    <property type="term" value="P:carboxylic acid biosynthetic process"/>
    <property type="evidence" value="ECO:0007669"/>
    <property type="project" value="UniProtKB-ARBA"/>
</dbReference>
<reference evidence="6 7" key="1">
    <citation type="submission" date="2016-11" db="EMBL/GenBank/DDBJ databases">
        <authorList>
            <person name="Jaros S."/>
            <person name="Januszkiewicz K."/>
            <person name="Wedrychowicz H."/>
        </authorList>
    </citation>
    <scope>NUCLEOTIDE SEQUENCE [LARGE SCALE GENOMIC DNA]</scope>
    <source>
        <strain evidence="6 7">DSM 15212</strain>
    </source>
</reference>
<keyword evidence="6" id="KW-0032">Aminotransferase</keyword>
<accession>A0A1M6LFH3</accession>
<comment type="similarity">
    <text evidence="2 4">Belongs to the class-IV pyridoxal-phosphate-dependent aminotransferase family.</text>
</comment>
<dbReference type="Pfam" id="PF01063">
    <property type="entry name" value="Aminotran_4"/>
    <property type="match status" value="1"/>
</dbReference>
<dbReference type="Proteomes" id="UP000184465">
    <property type="component" value="Unassembled WGS sequence"/>
</dbReference>
<proteinExistence type="inferred from homology"/>
<dbReference type="Gene3D" id="3.20.10.10">
    <property type="entry name" value="D-amino Acid Aminotransferase, subunit A, domain 2"/>
    <property type="match status" value="1"/>
</dbReference>
<dbReference type="InterPro" id="IPR050571">
    <property type="entry name" value="Class-IV_PLP-Dep_Aminotrnsfr"/>
</dbReference>
<evidence type="ECO:0000256" key="1">
    <source>
        <dbReference type="ARBA" id="ARBA00001933"/>
    </source>
</evidence>
<dbReference type="GO" id="GO:0005829">
    <property type="term" value="C:cytosol"/>
    <property type="evidence" value="ECO:0007669"/>
    <property type="project" value="TreeGrafter"/>
</dbReference>
<dbReference type="GO" id="GO:0008483">
    <property type="term" value="F:transaminase activity"/>
    <property type="evidence" value="ECO:0007669"/>
    <property type="project" value="UniProtKB-KW"/>
</dbReference>
<dbReference type="STRING" id="1121301.SAMN02745912_00771"/>
<dbReference type="AlphaFoldDB" id="A0A1M6LFH3"/>
<dbReference type="PANTHER" id="PTHR42743:SF11">
    <property type="entry name" value="AMINODEOXYCHORISMATE LYASE"/>
    <property type="match status" value="1"/>
</dbReference>
<dbReference type="PROSITE" id="PS00770">
    <property type="entry name" value="AA_TRANSFER_CLASS_4"/>
    <property type="match status" value="1"/>
</dbReference>
<dbReference type="CDD" id="cd00449">
    <property type="entry name" value="PLPDE_IV"/>
    <property type="match status" value="1"/>
</dbReference>
<dbReference type="EMBL" id="FRAG01000006">
    <property type="protein sequence ID" value="SHJ69959.1"/>
    <property type="molecule type" value="Genomic_DNA"/>
</dbReference>
<keyword evidence="7" id="KW-1185">Reference proteome</keyword>
<dbReference type="Gene3D" id="3.30.470.10">
    <property type="match status" value="1"/>
</dbReference>
<name>A0A1M6LFH3_PARC5</name>
<dbReference type="OrthoDB" id="9805628at2"/>
<protein>
    <submittedName>
        <fullName evidence="6">Branched-chain amino acid aminotransferase</fullName>
    </submittedName>
</protein>
<organism evidence="6 7">
    <name type="scientific">Paramaledivibacter caminithermalis (strain DSM 15212 / CIP 107654 / DViRD3)</name>
    <name type="common">Clostridium caminithermale</name>
    <dbReference type="NCBI Taxonomy" id="1121301"/>
    <lineage>
        <taxon>Bacteria</taxon>
        <taxon>Bacillati</taxon>
        <taxon>Bacillota</taxon>
        <taxon>Clostridia</taxon>
        <taxon>Peptostreptococcales</taxon>
        <taxon>Caminicellaceae</taxon>
        <taxon>Paramaledivibacter</taxon>
    </lineage>
</organism>
<dbReference type="InterPro" id="IPR036038">
    <property type="entry name" value="Aminotransferase-like"/>
</dbReference>
<dbReference type="RefSeq" id="WP_073147158.1">
    <property type="nucleotide sequence ID" value="NZ_FRAG01000006.1"/>
</dbReference>
<dbReference type="GO" id="GO:0008652">
    <property type="term" value="P:amino acid biosynthetic process"/>
    <property type="evidence" value="ECO:0007669"/>
    <property type="project" value="UniProtKB-ARBA"/>
</dbReference>
<comment type="cofactor">
    <cofactor evidence="1 5">
        <name>pyridoxal 5'-phosphate</name>
        <dbReference type="ChEBI" id="CHEBI:597326"/>
    </cofactor>
</comment>
<evidence type="ECO:0000256" key="5">
    <source>
        <dbReference type="RuleBase" id="RU004516"/>
    </source>
</evidence>
<dbReference type="InterPro" id="IPR043131">
    <property type="entry name" value="BCAT-like_N"/>
</dbReference>
<sequence>MVKESILDYVIYNSKIYSSAEINISKSEKKSIYEVIRIIEGIPLYLEEHITRLRKSAQILNENIDKSDKELTYEIIKLIEINKEYNGNIKILCIGDEEGFGNIYLYFIRSFYPSKEMYEEGIHTILYQSERKNPNVKTFNQHLRQMINIELKEQNAFEALLVNDNNQITEGSRSNVFFVKDEKLFTSPANDVLLGVTRSKIMELCKMQDIGVVQRKIAVDSLKEYDAAFITGTSINVLPIKSIGNISFNSSKNDIIIKVMGIYERDKTDYIKKRKNI</sequence>
<dbReference type="InterPro" id="IPR043132">
    <property type="entry name" value="BCAT-like_C"/>
</dbReference>
<dbReference type="FunFam" id="3.20.10.10:FF:000002">
    <property type="entry name" value="D-alanine aminotransferase"/>
    <property type="match status" value="1"/>
</dbReference>